<sequence>MVEINWPDRGQRKLIVDTGEEGHRIVTLKQLERSKASIVAGVVSCCKCKMECDLEIPSLGAKIDEEIIKSSRLLLAALGLTVPEKVEF</sequence>
<comment type="caution">
    <text evidence="1">The sequence shown here is derived from an EMBL/GenBank/DDBJ whole genome shotgun (WGS) entry which is preliminary data.</text>
</comment>
<evidence type="ECO:0000313" key="1">
    <source>
        <dbReference type="EMBL" id="KAI5317486.1"/>
    </source>
</evidence>
<reference evidence="1 2" key="1">
    <citation type="journal article" date="2022" name="G3 (Bethesda)">
        <title>Whole-genome sequence and methylome profiling of the almond [Prunus dulcis (Mill.) D.A. Webb] cultivar 'Nonpareil'.</title>
        <authorList>
            <person name="D'Amico-Willman K.M."/>
            <person name="Ouma W.Z."/>
            <person name="Meulia T."/>
            <person name="Sideli G.M."/>
            <person name="Gradziel T.M."/>
            <person name="Fresnedo-Ramirez J."/>
        </authorList>
    </citation>
    <scope>NUCLEOTIDE SEQUENCE [LARGE SCALE GENOMIC DNA]</scope>
    <source>
        <strain evidence="1">Clone GOH B32 T37-40</strain>
    </source>
</reference>
<accession>A0AAD4V467</accession>
<dbReference type="AlphaFoldDB" id="A0AAD4V467"/>
<gene>
    <name evidence="1" type="ORF">L3X38_037193</name>
</gene>
<protein>
    <submittedName>
        <fullName evidence="1">Uncharacterized protein</fullName>
    </submittedName>
</protein>
<keyword evidence="2" id="KW-1185">Reference proteome</keyword>
<organism evidence="1 2">
    <name type="scientific">Prunus dulcis</name>
    <name type="common">Almond</name>
    <name type="synonym">Amygdalus dulcis</name>
    <dbReference type="NCBI Taxonomy" id="3755"/>
    <lineage>
        <taxon>Eukaryota</taxon>
        <taxon>Viridiplantae</taxon>
        <taxon>Streptophyta</taxon>
        <taxon>Embryophyta</taxon>
        <taxon>Tracheophyta</taxon>
        <taxon>Spermatophyta</taxon>
        <taxon>Magnoliopsida</taxon>
        <taxon>eudicotyledons</taxon>
        <taxon>Gunneridae</taxon>
        <taxon>Pentapetalae</taxon>
        <taxon>rosids</taxon>
        <taxon>fabids</taxon>
        <taxon>Rosales</taxon>
        <taxon>Rosaceae</taxon>
        <taxon>Amygdaloideae</taxon>
        <taxon>Amygdaleae</taxon>
        <taxon>Prunus</taxon>
    </lineage>
</organism>
<evidence type="ECO:0000313" key="2">
    <source>
        <dbReference type="Proteomes" id="UP001054821"/>
    </source>
</evidence>
<dbReference type="Proteomes" id="UP001054821">
    <property type="component" value="Chromosome 7"/>
</dbReference>
<name>A0AAD4V467_PRUDU</name>
<dbReference type="EMBL" id="JAJFAZ020000007">
    <property type="protein sequence ID" value="KAI5317486.1"/>
    <property type="molecule type" value="Genomic_DNA"/>
</dbReference>
<proteinExistence type="predicted"/>